<dbReference type="InterPro" id="IPR037231">
    <property type="entry name" value="NAP-like_sf"/>
</dbReference>
<evidence type="ECO:0000313" key="3">
    <source>
        <dbReference type="EMBL" id="GFE55632.1"/>
    </source>
</evidence>
<evidence type="ECO:0000256" key="2">
    <source>
        <dbReference type="RuleBase" id="RU003876"/>
    </source>
</evidence>
<dbReference type="GO" id="GO:0005634">
    <property type="term" value="C:nucleus"/>
    <property type="evidence" value="ECO:0007669"/>
    <property type="project" value="InterPro"/>
</dbReference>
<sequence>MKRSLEEGTPDGAVPEMYSDTVDTQALMPYIHDFDAGEREPTSQNDNDSAVQKVLLEIDEECAVKQIEIQREYDRKKQPHFQKRQEIIDKIPGFWAKAISHHPALSYVTTADAPILECLQKIDLEDNLDNNGSYKVTLTFGEGAREYMEPLVLTKHVVFTEDKEDVVECTKIEWKQGKSPIEVAQKARNDERCIDWSLFEWFTTEEWVNRPDFGEILRRELWHAPLAYYLDTVSVDFADDDYGMLDDDEE</sequence>
<accession>A0A9W5WWK0</accession>
<dbReference type="GO" id="GO:0051262">
    <property type="term" value="P:protein tetramerization"/>
    <property type="evidence" value="ECO:0007669"/>
    <property type="project" value="InterPro"/>
</dbReference>
<evidence type="ECO:0000313" key="4">
    <source>
        <dbReference type="Proteomes" id="UP001057455"/>
    </source>
</evidence>
<organism evidence="3 4">
    <name type="scientific">Babesia ovis</name>
    <dbReference type="NCBI Taxonomy" id="5869"/>
    <lineage>
        <taxon>Eukaryota</taxon>
        <taxon>Sar</taxon>
        <taxon>Alveolata</taxon>
        <taxon>Apicomplexa</taxon>
        <taxon>Aconoidasida</taxon>
        <taxon>Piroplasmida</taxon>
        <taxon>Babesiidae</taxon>
        <taxon>Babesia</taxon>
    </lineage>
</organism>
<dbReference type="GO" id="GO:0006334">
    <property type="term" value="P:nucleosome assembly"/>
    <property type="evidence" value="ECO:0007669"/>
    <property type="project" value="InterPro"/>
</dbReference>
<name>A0A9W5WWK0_BABOV</name>
<dbReference type="Pfam" id="PF00956">
    <property type="entry name" value="NAP"/>
    <property type="match status" value="1"/>
</dbReference>
<comment type="caution">
    <text evidence="3">The sequence shown here is derived from an EMBL/GenBank/DDBJ whole genome shotgun (WGS) entry which is preliminary data.</text>
</comment>
<comment type="similarity">
    <text evidence="1 2">Belongs to the nucleosome assembly protein (NAP) family.</text>
</comment>
<dbReference type="Gene3D" id="3.30.1120.90">
    <property type="entry name" value="Nucleosome assembly protein"/>
    <property type="match status" value="1"/>
</dbReference>
<dbReference type="InterPro" id="IPR002164">
    <property type="entry name" value="NAP_family"/>
</dbReference>
<keyword evidence="4" id="KW-1185">Reference proteome</keyword>
<dbReference type="Proteomes" id="UP001057455">
    <property type="component" value="Unassembled WGS sequence"/>
</dbReference>
<evidence type="ECO:0000256" key="1">
    <source>
        <dbReference type="ARBA" id="ARBA00009947"/>
    </source>
</evidence>
<dbReference type="PANTHER" id="PTHR11875">
    <property type="entry name" value="TESTIS-SPECIFIC Y-ENCODED PROTEIN"/>
    <property type="match status" value="1"/>
</dbReference>
<dbReference type="OrthoDB" id="19419at2759"/>
<dbReference type="EMBL" id="BLIY01000023">
    <property type="protein sequence ID" value="GFE55632.1"/>
    <property type="molecule type" value="Genomic_DNA"/>
</dbReference>
<reference evidence="3" key="1">
    <citation type="submission" date="2019-12" db="EMBL/GenBank/DDBJ databases">
        <title>Genome sequence of Babesia ovis.</title>
        <authorList>
            <person name="Yamagishi J."/>
            <person name="Sevinc F."/>
            <person name="Xuan X."/>
        </authorList>
    </citation>
    <scope>NUCLEOTIDE SEQUENCE</scope>
    <source>
        <strain evidence="3">Selcuk</strain>
    </source>
</reference>
<proteinExistence type="inferred from homology"/>
<gene>
    <name evidence="3" type="ORF">BaOVIS_030360</name>
</gene>
<dbReference type="Gene3D" id="4.10.170.10">
    <property type="entry name" value="p53-like tetramerisation domain"/>
    <property type="match status" value="1"/>
</dbReference>
<dbReference type="InterPro" id="IPR036674">
    <property type="entry name" value="p53_tetramer_sf"/>
</dbReference>
<dbReference type="SUPFAM" id="SSF143113">
    <property type="entry name" value="NAP-like"/>
    <property type="match status" value="1"/>
</dbReference>
<protein>
    <submittedName>
        <fullName evidence="3">Nucleosome assembly protein</fullName>
    </submittedName>
</protein>
<dbReference type="AlphaFoldDB" id="A0A9W5WWK0"/>